<evidence type="ECO:0000256" key="1">
    <source>
        <dbReference type="ARBA" id="ARBA00004448"/>
    </source>
</evidence>
<reference evidence="19" key="1">
    <citation type="submission" date="2015-11" db="EMBL/GenBank/DDBJ databases">
        <title>Evolutionary characteristics of mitochondrial genomes of Antarctic and sub-Antarctic limpets: detecting new mitogenomic rearrangements within Patellogastropoda.</title>
        <authorList>
            <person name="Gaitan J.D."/>
            <person name="Cardenas L."/>
        </authorList>
    </citation>
    <scope>NUCLEOTIDE SEQUENCE</scope>
    <source>
        <tissue evidence="19">Foot muscle</tissue>
    </source>
</reference>
<keyword evidence="11 17" id="KW-1133">Transmembrane helix</keyword>
<evidence type="ECO:0000256" key="6">
    <source>
        <dbReference type="ARBA" id="ARBA00022660"/>
    </source>
</evidence>
<feature type="transmembrane region" description="Helical" evidence="17">
    <location>
        <begin position="61"/>
        <end position="82"/>
    </location>
</feature>
<evidence type="ECO:0000256" key="11">
    <source>
        <dbReference type="ARBA" id="ARBA00022989"/>
    </source>
</evidence>
<feature type="transmembrane region" description="Helical" evidence="17">
    <location>
        <begin position="150"/>
        <end position="175"/>
    </location>
</feature>
<keyword evidence="7 17" id="KW-0812">Transmembrane</keyword>
<dbReference type="PANTHER" id="PTHR46552">
    <property type="entry name" value="NADH-UBIQUINONE OXIDOREDUCTASE CHAIN 2"/>
    <property type="match status" value="1"/>
</dbReference>
<protein>
    <recommendedName>
        <fullName evidence="4 17">NADH-ubiquinone oxidoreductase chain 2</fullName>
        <ecNumber evidence="3 17">7.1.1.2</ecNumber>
    </recommendedName>
</protein>
<dbReference type="GO" id="GO:0005743">
    <property type="term" value="C:mitochondrial inner membrane"/>
    <property type="evidence" value="ECO:0007669"/>
    <property type="project" value="UniProtKB-SubCell"/>
</dbReference>
<comment type="function">
    <text evidence="17">Core subunit of the mitochondrial membrane respiratory chain NADH dehydrogenase (Complex I) which catalyzes electron transfer from NADH through the respiratory chain, using ubiquinone as an electron acceptor. Essential for the catalytic activity and assembly of complex I.</text>
</comment>
<keyword evidence="9 17" id="KW-1278">Translocase</keyword>
<feature type="domain" description="NADH:quinone oxidoreductase/Mrp antiporter transmembrane" evidence="18">
    <location>
        <begin position="26"/>
        <end position="301"/>
    </location>
</feature>
<evidence type="ECO:0000256" key="16">
    <source>
        <dbReference type="ARBA" id="ARBA00049551"/>
    </source>
</evidence>
<evidence type="ECO:0000313" key="19">
    <source>
        <dbReference type="EMBL" id="ARQ20674.1"/>
    </source>
</evidence>
<keyword evidence="8 17" id="KW-0999">Mitochondrion inner membrane</keyword>
<keyword evidence="15 17" id="KW-0472">Membrane</keyword>
<feature type="transmembrane region" description="Helical" evidence="17">
    <location>
        <begin position="250"/>
        <end position="271"/>
    </location>
</feature>
<feature type="transmembrane region" description="Helical" evidence="17">
    <location>
        <begin position="7"/>
        <end position="23"/>
    </location>
</feature>
<evidence type="ECO:0000256" key="7">
    <source>
        <dbReference type="ARBA" id="ARBA00022692"/>
    </source>
</evidence>
<feature type="transmembrane region" description="Helical" evidence="17">
    <location>
        <begin position="29"/>
        <end position="49"/>
    </location>
</feature>
<evidence type="ECO:0000256" key="2">
    <source>
        <dbReference type="ARBA" id="ARBA00007012"/>
    </source>
</evidence>
<keyword evidence="13 17" id="KW-0830">Ubiquinone</keyword>
<dbReference type="InterPro" id="IPR003917">
    <property type="entry name" value="NADH_UbQ_OxRdtase_chain2"/>
</dbReference>
<keyword evidence="14 17" id="KW-0496">Mitochondrion</keyword>
<evidence type="ECO:0000256" key="4">
    <source>
        <dbReference type="ARBA" id="ARBA00021008"/>
    </source>
</evidence>
<evidence type="ECO:0000256" key="5">
    <source>
        <dbReference type="ARBA" id="ARBA00022448"/>
    </source>
</evidence>
<feature type="transmembrane region" description="Helical" evidence="17">
    <location>
        <begin position="187"/>
        <end position="206"/>
    </location>
</feature>
<dbReference type="GO" id="GO:0006120">
    <property type="term" value="P:mitochondrial electron transport, NADH to ubiquinone"/>
    <property type="evidence" value="ECO:0007669"/>
    <property type="project" value="InterPro"/>
</dbReference>
<keyword evidence="10 17" id="KW-0249">Electron transport</keyword>
<keyword evidence="12 17" id="KW-0520">NAD</keyword>
<proteinExistence type="inferred from homology"/>
<gene>
    <name evidence="19" type="primary">ND2</name>
</gene>
<dbReference type="InterPro" id="IPR050175">
    <property type="entry name" value="Complex_I_Subunit_2"/>
</dbReference>
<feature type="transmembrane region" description="Helical" evidence="17">
    <location>
        <begin position="122"/>
        <end position="144"/>
    </location>
</feature>
<evidence type="ECO:0000259" key="18">
    <source>
        <dbReference type="Pfam" id="PF00361"/>
    </source>
</evidence>
<comment type="similarity">
    <text evidence="2 17">Belongs to the complex I subunit 2 family.</text>
</comment>
<evidence type="ECO:0000256" key="8">
    <source>
        <dbReference type="ARBA" id="ARBA00022792"/>
    </source>
</evidence>
<comment type="subcellular location">
    <subcellularLocation>
        <location evidence="1 17">Mitochondrion inner membrane</location>
        <topology evidence="1 17">Multi-pass membrane protein</topology>
    </subcellularLocation>
</comment>
<evidence type="ECO:0000256" key="9">
    <source>
        <dbReference type="ARBA" id="ARBA00022967"/>
    </source>
</evidence>
<geneLocation type="mitochondrion" evidence="19"/>
<evidence type="ECO:0000256" key="3">
    <source>
        <dbReference type="ARBA" id="ARBA00012944"/>
    </source>
</evidence>
<dbReference type="GO" id="GO:0008137">
    <property type="term" value="F:NADH dehydrogenase (ubiquinone) activity"/>
    <property type="evidence" value="ECO:0007669"/>
    <property type="project" value="UniProtKB-EC"/>
</dbReference>
<evidence type="ECO:0000256" key="10">
    <source>
        <dbReference type="ARBA" id="ARBA00022982"/>
    </source>
</evidence>
<dbReference type="AlphaFoldDB" id="A0A3S5FW53"/>
<evidence type="ECO:0000256" key="13">
    <source>
        <dbReference type="ARBA" id="ARBA00023075"/>
    </source>
</evidence>
<dbReference type="EC" id="7.1.1.2" evidence="3 17"/>
<dbReference type="PRINTS" id="PR01436">
    <property type="entry name" value="NADHDHGNASE2"/>
</dbReference>
<name>A0A3S5FW53_9GAST</name>
<keyword evidence="6 17" id="KW-0679">Respiratory chain</keyword>
<evidence type="ECO:0000256" key="15">
    <source>
        <dbReference type="ARBA" id="ARBA00023136"/>
    </source>
</evidence>
<dbReference type="PANTHER" id="PTHR46552:SF1">
    <property type="entry name" value="NADH-UBIQUINONE OXIDOREDUCTASE CHAIN 2"/>
    <property type="match status" value="1"/>
</dbReference>
<comment type="catalytic activity">
    <reaction evidence="16 17">
        <text>a ubiquinone + NADH + 5 H(+)(in) = a ubiquinol + NAD(+) + 4 H(+)(out)</text>
        <dbReference type="Rhea" id="RHEA:29091"/>
        <dbReference type="Rhea" id="RHEA-COMP:9565"/>
        <dbReference type="Rhea" id="RHEA-COMP:9566"/>
        <dbReference type="ChEBI" id="CHEBI:15378"/>
        <dbReference type="ChEBI" id="CHEBI:16389"/>
        <dbReference type="ChEBI" id="CHEBI:17976"/>
        <dbReference type="ChEBI" id="CHEBI:57540"/>
        <dbReference type="ChEBI" id="CHEBI:57945"/>
        <dbReference type="EC" id="7.1.1.2"/>
    </reaction>
</comment>
<feature type="transmembrane region" description="Helical" evidence="17">
    <location>
        <begin position="88"/>
        <end position="110"/>
    </location>
</feature>
<organism evidence="19">
    <name type="scientific">Nacella concinna</name>
    <dbReference type="NCBI Taxonomy" id="87956"/>
    <lineage>
        <taxon>Eukaryota</taxon>
        <taxon>Metazoa</taxon>
        <taxon>Spiralia</taxon>
        <taxon>Lophotrochozoa</taxon>
        <taxon>Mollusca</taxon>
        <taxon>Gastropoda</taxon>
        <taxon>Patellogastropoda</taxon>
        <taxon>Lottioidea</taxon>
        <taxon>Nacellidae</taxon>
        <taxon>Nacella</taxon>
    </lineage>
</organism>
<accession>A0A3S5FW53</accession>
<feature type="transmembrane region" description="Helical" evidence="17">
    <location>
        <begin position="337"/>
        <end position="360"/>
    </location>
</feature>
<evidence type="ECO:0000256" key="14">
    <source>
        <dbReference type="ARBA" id="ARBA00023128"/>
    </source>
</evidence>
<sequence length="361" mass="39761">MFSLLPFTSFFIFLMIFGTFISISSFNWLFVWVGLEVNLMGFIPLLVYSGKCSSAESGVKYFLIQALGSSLFAGGSCLVFGSMSSLDLVFGLIGSSFLDSYYMFSTVLILSSLFLKLGCFPFYFWLPSVVLGTSWFSCFFLLTWQKLAPFFILLSVGVSFFSVGYWLMSVFAVFSSLFGGIGGIGETYLRSILAYSSIGHSGWMLYSGLLGFSTFCVYFFIYFFISACLFVILSFLGSKNMGYVGCFSKSLVFKFSMMGILLSLGGMPPLLGFFGKWVVLSNGMMSGGALPIFLLILGSLLSLYYYLVLFFGVFFSSGSFLFSVNSTMNLMGNDGNFSIFLLVMAVGMVNLFGAALCFVFI</sequence>
<dbReference type="InterPro" id="IPR001750">
    <property type="entry name" value="ND/Mrp_TM"/>
</dbReference>
<evidence type="ECO:0000256" key="17">
    <source>
        <dbReference type="RuleBase" id="RU003403"/>
    </source>
</evidence>
<dbReference type="EMBL" id="KT990126">
    <property type="protein sequence ID" value="ARQ20674.1"/>
    <property type="molecule type" value="Genomic_DNA"/>
</dbReference>
<keyword evidence="5" id="KW-0813">Transport</keyword>
<dbReference type="Pfam" id="PF00361">
    <property type="entry name" value="Proton_antipo_M"/>
    <property type="match status" value="1"/>
</dbReference>
<evidence type="ECO:0000256" key="12">
    <source>
        <dbReference type="ARBA" id="ARBA00023027"/>
    </source>
</evidence>
<feature type="transmembrane region" description="Helical" evidence="17">
    <location>
        <begin position="212"/>
        <end position="238"/>
    </location>
</feature>